<gene>
    <name evidence="1" type="primary">ga15744</name>
    <name evidence="1" type="ORF">PR202_ga15744</name>
</gene>
<dbReference type="InterPro" id="IPR043504">
    <property type="entry name" value="Peptidase_S1_PA_chymotrypsin"/>
</dbReference>
<dbReference type="InterPro" id="IPR009003">
    <property type="entry name" value="Peptidase_S1_PA"/>
</dbReference>
<dbReference type="SUPFAM" id="SSF50494">
    <property type="entry name" value="Trypsin-like serine proteases"/>
    <property type="match status" value="2"/>
</dbReference>
<comment type="caution">
    <text evidence="1">The sequence shown here is derived from an EMBL/GenBank/DDBJ whole genome shotgun (WGS) entry which is preliminary data.</text>
</comment>
<reference evidence="1" key="2">
    <citation type="submission" date="2021-12" db="EMBL/GenBank/DDBJ databases">
        <title>Resequencing data analysis of finger millet.</title>
        <authorList>
            <person name="Hatakeyama M."/>
            <person name="Aluri S."/>
            <person name="Balachadran M.T."/>
            <person name="Sivarajan S.R."/>
            <person name="Poveda L."/>
            <person name="Shimizu-Inatsugi R."/>
            <person name="Schlapbach R."/>
            <person name="Sreeman S.M."/>
            <person name="Shimizu K.K."/>
        </authorList>
    </citation>
    <scope>NUCLEOTIDE SEQUENCE</scope>
</reference>
<accession>A0AAV5CKY9</accession>
<reference evidence="1" key="1">
    <citation type="journal article" date="2018" name="DNA Res.">
        <title>Multiple hybrid de novo genome assembly of finger millet, an orphan allotetraploid crop.</title>
        <authorList>
            <person name="Hatakeyama M."/>
            <person name="Aluri S."/>
            <person name="Balachadran M.T."/>
            <person name="Sivarajan S.R."/>
            <person name="Patrignani A."/>
            <person name="Gruter S."/>
            <person name="Poveda L."/>
            <person name="Shimizu-Inatsugi R."/>
            <person name="Baeten J."/>
            <person name="Francoijs K.J."/>
            <person name="Nataraja K.N."/>
            <person name="Reddy Y.A.N."/>
            <person name="Phadnis S."/>
            <person name="Ravikumar R.L."/>
            <person name="Schlapbach R."/>
            <person name="Sreeman S.M."/>
            <person name="Shimizu K.K."/>
        </authorList>
    </citation>
    <scope>NUCLEOTIDE SEQUENCE</scope>
</reference>
<sequence>MAQGVQLGTGEDEIIWALDKSLTWAVWKIRNKMAIEKKFPNTTDHIFSGLSYLQKWRTLMRGEGQSGVGQGGREDTAPYAGNILKYRQEDVYQGKNSKKDMIDTFKEQFGDTIDPGQCMSVDLSKGNAASLSQTAFSIASFKGIVIRSDPSITTLLTSASLVRCSHDENRIEDHLVIRVCFESQYTIGWLGSFDLDHNLAFVNIQTPRFPVASLDHQVQLDSWNKILAVGRVFNSTKLMGTSGLLKDTMSMHDLEEAAVSTCKISKAATGGPLIDLSVHFHSLNFFGGENALFLPRDENKEGGDHATGMDIIECSEDCKLDHSKGDVLNELGVELASHLAPSVVSLASFNGKTRQFACSGIFIDYDLRVSVLTSASLVKSADDENKIDHNLQIKVYFPNGLDVRGTLQYCNLQYNIAVMNTAVVPDFCPLNIYNPVRAEIGCKDGTGGPVVDFNGNFIGMNFYGEGKTPFLPGDVILELKHLTSQGIMIVEDIAKHNQTRSSVPEPYWLEPSIDEDADPLMELALRPMNHLIM</sequence>
<dbReference type="PANTHER" id="PTHR18868:SF37">
    <property type="entry name" value="OS07G0665300 PROTEIN"/>
    <property type="match status" value="1"/>
</dbReference>
<dbReference type="Proteomes" id="UP001054889">
    <property type="component" value="Unassembled WGS sequence"/>
</dbReference>
<name>A0AAV5CKY9_ELECO</name>
<evidence type="ECO:0000313" key="2">
    <source>
        <dbReference type="Proteomes" id="UP001054889"/>
    </source>
</evidence>
<dbReference type="Gene3D" id="2.40.10.10">
    <property type="entry name" value="Trypsin-like serine proteases"/>
    <property type="match status" value="1"/>
</dbReference>
<dbReference type="AlphaFoldDB" id="A0AAV5CKY9"/>
<keyword evidence="2" id="KW-1185">Reference proteome</keyword>
<dbReference type="PANTHER" id="PTHR18868">
    <property type="entry name" value="OS07G0665300 PROTEIN-RELATED"/>
    <property type="match status" value="1"/>
</dbReference>
<protein>
    <submittedName>
        <fullName evidence="1">Uncharacterized protein</fullName>
    </submittedName>
</protein>
<evidence type="ECO:0000313" key="1">
    <source>
        <dbReference type="EMBL" id="GJM98713.1"/>
    </source>
</evidence>
<dbReference type="EMBL" id="BQKI01000007">
    <property type="protein sequence ID" value="GJM98713.1"/>
    <property type="molecule type" value="Genomic_DNA"/>
</dbReference>
<proteinExistence type="predicted"/>
<organism evidence="1 2">
    <name type="scientific">Eleusine coracana subsp. coracana</name>
    <dbReference type="NCBI Taxonomy" id="191504"/>
    <lineage>
        <taxon>Eukaryota</taxon>
        <taxon>Viridiplantae</taxon>
        <taxon>Streptophyta</taxon>
        <taxon>Embryophyta</taxon>
        <taxon>Tracheophyta</taxon>
        <taxon>Spermatophyta</taxon>
        <taxon>Magnoliopsida</taxon>
        <taxon>Liliopsida</taxon>
        <taxon>Poales</taxon>
        <taxon>Poaceae</taxon>
        <taxon>PACMAD clade</taxon>
        <taxon>Chloridoideae</taxon>
        <taxon>Cynodonteae</taxon>
        <taxon>Eleusininae</taxon>
        <taxon>Eleusine</taxon>
    </lineage>
</organism>